<protein>
    <submittedName>
        <fullName evidence="4">Uncharacterized protein</fullName>
    </submittedName>
</protein>
<dbReference type="WBParaSite" id="jg23197">
    <property type="protein sequence ID" value="jg23197"/>
    <property type="gene ID" value="jg23197"/>
</dbReference>
<name>A0A915DUV3_9BILA</name>
<sequence>MDKPRPKPRLKCVTFAPSCNAADPIRAFPPASSPANINPPARAVETCRYDSIELWTPSPSPQWSTGSHPLNFSDYSLYPASSASADSDGASGIKSTSVDGGFTNIGNMPVHHKASAGNGSAGRSGKNDTQPQKTSICSKQRVIYLFIALILFLILSAIIYLLVHSFFNQSRRRRVK</sequence>
<feature type="compositionally biased region" description="Low complexity" evidence="1">
    <location>
        <begin position="115"/>
        <end position="124"/>
    </location>
</feature>
<accession>A0A915DUV3</accession>
<evidence type="ECO:0000313" key="4">
    <source>
        <dbReference type="WBParaSite" id="jg23197"/>
    </source>
</evidence>
<keyword evidence="2" id="KW-0812">Transmembrane</keyword>
<evidence type="ECO:0000256" key="1">
    <source>
        <dbReference type="SAM" id="MobiDB-lite"/>
    </source>
</evidence>
<dbReference type="Proteomes" id="UP000887574">
    <property type="component" value="Unplaced"/>
</dbReference>
<proteinExistence type="predicted"/>
<keyword evidence="2" id="KW-0472">Membrane</keyword>
<reference evidence="4" key="1">
    <citation type="submission" date="2022-11" db="UniProtKB">
        <authorList>
            <consortium name="WormBaseParasite"/>
        </authorList>
    </citation>
    <scope>IDENTIFICATION</scope>
</reference>
<feature type="transmembrane region" description="Helical" evidence="2">
    <location>
        <begin position="142"/>
        <end position="167"/>
    </location>
</feature>
<organism evidence="3 4">
    <name type="scientific">Ditylenchus dipsaci</name>
    <dbReference type="NCBI Taxonomy" id="166011"/>
    <lineage>
        <taxon>Eukaryota</taxon>
        <taxon>Metazoa</taxon>
        <taxon>Ecdysozoa</taxon>
        <taxon>Nematoda</taxon>
        <taxon>Chromadorea</taxon>
        <taxon>Rhabditida</taxon>
        <taxon>Tylenchina</taxon>
        <taxon>Tylenchomorpha</taxon>
        <taxon>Sphaerularioidea</taxon>
        <taxon>Anguinidae</taxon>
        <taxon>Anguininae</taxon>
        <taxon>Ditylenchus</taxon>
    </lineage>
</organism>
<keyword evidence="3" id="KW-1185">Reference proteome</keyword>
<evidence type="ECO:0000256" key="2">
    <source>
        <dbReference type="SAM" id="Phobius"/>
    </source>
</evidence>
<dbReference type="AlphaFoldDB" id="A0A915DUV3"/>
<feature type="region of interest" description="Disordered" evidence="1">
    <location>
        <begin position="113"/>
        <end position="133"/>
    </location>
</feature>
<keyword evidence="2" id="KW-1133">Transmembrane helix</keyword>
<evidence type="ECO:0000313" key="3">
    <source>
        <dbReference type="Proteomes" id="UP000887574"/>
    </source>
</evidence>